<gene>
    <name evidence="12" type="primary">ASF1</name>
    <name evidence="12" type="ORF">N0V87_002027</name>
</gene>
<evidence type="ECO:0000256" key="10">
    <source>
        <dbReference type="PIRNR" id="PIRNR037759"/>
    </source>
</evidence>
<keyword evidence="7" id="KW-0804">Transcription</keyword>
<dbReference type="PANTHER" id="PTHR12040:SF0">
    <property type="entry name" value="HISTONE CHAPERONE ASF1"/>
    <property type="match status" value="1"/>
</dbReference>
<dbReference type="FunFam" id="2.60.40.1490:FF:000001">
    <property type="entry name" value="Histone chaperone ASF1"/>
    <property type="match status" value="1"/>
</dbReference>
<dbReference type="Proteomes" id="UP001140562">
    <property type="component" value="Unassembled WGS sequence"/>
</dbReference>
<comment type="subcellular location">
    <subcellularLocation>
        <location evidence="2 10">Nucleus</location>
    </subcellularLocation>
</comment>
<keyword evidence="5" id="KW-0156">Chromatin regulator</keyword>
<dbReference type="GO" id="GO:0006337">
    <property type="term" value="P:nucleosome disassembly"/>
    <property type="evidence" value="ECO:0007669"/>
    <property type="project" value="InterPro"/>
</dbReference>
<dbReference type="EMBL" id="JAPEUV010000013">
    <property type="protein sequence ID" value="KAJ4340989.1"/>
    <property type="molecule type" value="Genomic_DNA"/>
</dbReference>
<protein>
    <recommendedName>
        <fullName evidence="10">Histone chaperone</fullName>
    </recommendedName>
</protein>
<feature type="compositionally biased region" description="Low complexity" evidence="11">
    <location>
        <begin position="201"/>
        <end position="213"/>
    </location>
</feature>
<dbReference type="PIRSF" id="PIRSF037759">
    <property type="entry name" value="Histone_Asf1"/>
    <property type="match status" value="1"/>
</dbReference>
<feature type="compositionally biased region" description="Polar residues" evidence="11">
    <location>
        <begin position="255"/>
        <end position="273"/>
    </location>
</feature>
<evidence type="ECO:0000256" key="6">
    <source>
        <dbReference type="ARBA" id="ARBA00023015"/>
    </source>
</evidence>
<comment type="similarity">
    <text evidence="3 10">Belongs to the ASF1 family.</text>
</comment>
<evidence type="ECO:0000256" key="2">
    <source>
        <dbReference type="ARBA" id="ARBA00004123"/>
    </source>
</evidence>
<evidence type="ECO:0000256" key="7">
    <source>
        <dbReference type="ARBA" id="ARBA00023163"/>
    </source>
</evidence>
<feature type="compositionally biased region" description="Acidic residues" evidence="11">
    <location>
        <begin position="214"/>
        <end position="253"/>
    </location>
</feature>
<dbReference type="GO" id="GO:0000785">
    <property type="term" value="C:chromatin"/>
    <property type="evidence" value="ECO:0007669"/>
    <property type="project" value="TreeGrafter"/>
</dbReference>
<comment type="function">
    <text evidence="1 10">Histone chaperone that facilitates histone deposition and histone exchange and removal during nucleosome assembly and disassembly.</text>
</comment>
<evidence type="ECO:0000256" key="4">
    <source>
        <dbReference type="ARBA" id="ARBA00011705"/>
    </source>
</evidence>
<dbReference type="SUPFAM" id="SSF101546">
    <property type="entry name" value="ASF1-like"/>
    <property type="match status" value="1"/>
</dbReference>
<dbReference type="OrthoDB" id="29755at2759"/>
<keyword evidence="8" id="KW-0143">Chaperone</keyword>
<feature type="region of interest" description="Disordered" evidence="11">
    <location>
        <begin position="180"/>
        <end position="279"/>
    </location>
</feature>
<evidence type="ECO:0000256" key="11">
    <source>
        <dbReference type="SAM" id="MobiDB-lite"/>
    </source>
</evidence>
<dbReference type="GO" id="GO:0006335">
    <property type="term" value="P:DNA replication-dependent chromatin assembly"/>
    <property type="evidence" value="ECO:0007669"/>
    <property type="project" value="TreeGrafter"/>
</dbReference>
<dbReference type="GO" id="GO:0005634">
    <property type="term" value="C:nucleus"/>
    <property type="evidence" value="ECO:0007669"/>
    <property type="project" value="UniProtKB-SubCell"/>
</dbReference>
<evidence type="ECO:0000256" key="1">
    <source>
        <dbReference type="ARBA" id="ARBA00003961"/>
    </source>
</evidence>
<proteinExistence type="inferred from homology"/>
<dbReference type="PANTHER" id="PTHR12040">
    <property type="entry name" value="ANTI-SILENCING PROTEIN 1"/>
    <property type="match status" value="1"/>
</dbReference>
<dbReference type="AlphaFoldDB" id="A0A9W8X6A8"/>
<evidence type="ECO:0000313" key="12">
    <source>
        <dbReference type="EMBL" id="KAJ4340989.1"/>
    </source>
</evidence>
<dbReference type="Gene3D" id="2.60.40.1490">
    <property type="entry name" value="Histone chaperone ASF1-like"/>
    <property type="match status" value="1"/>
</dbReference>
<feature type="compositionally biased region" description="Acidic residues" evidence="11">
    <location>
        <begin position="180"/>
        <end position="200"/>
    </location>
</feature>
<evidence type="ECO:0000256" key="3">
    <source>
        <dbReference type="ARBA" id="ARBA00006051"/>
    </source>
</evidence>
<keyword evidence="9" id="KW-0539">Nucleus</keyword>
<dbReference type="InterPro" id="IPR006818">
    <property type="entry name" value="ASF1-like"/>
</dbReference>
<sequence>MSVVSLLGVEVKNNPAPFDAPYEFEITFECLEQLQKDLEWKLTYVGSATSNEYDQELDSVLVGPLPVGVNKFLFRADPPDLSRIPNSEIIGVTVILLSCSYEDREFVRVGYYVNNEYVDEALSLEPPAKPVIEKVQRQILAEKPRVTRFAIKWDSEESAPPEFPPEQPEADLNADGDQYGIEEEEEEEEEAEGAAVEGEDAAMAGGEETAGPAAEEEDGDSDGSEDIDIEDSEGEDEDEEEGGDDDMEMDEGEQSAANGDKQAQQPGNVQQHNADVMVH</sequence>
<dbReference type="InterPro" id="IPR017282">
    <property type="entry name" value="Hist_deposition_Asf1"/>
</dbReference>
<evidence type="ECO:0000256" key="8">
    <source>
        <dbReference type="ARBA" id="ARBA00023186"/>
    </source>
</evidence>
<dbReference type="GO" id="GO:0042393">
    <property type="term" value="F:histone binding"/>
    <property type="evidence" value="ECO:0007669"/>
    <property type="project" value="InterPro"/>
</dbReference>
<comment type="subunit">
    <text evidence="4">Interacts with histone H3 and histone H4.</text>
</comment>
<dbReference type="GO" id="GO:0006334">
    <property type="term" value="P:nucleosome assembly"/>
    <property type="evidence" value="ECO:0007669"/>
    <property type="project" value="InterPro"/>
</dbReference>
<evidence type="ECO:0000256" key="5">
    <source>
        <dbReference type="ARBA" id="ARBA00022853"/>
    </source>
</evidence>
<evidence type="ECO:0000256" key="9">
    <source>
        <dbReference type="ARBA" id="ARBA00023242"/>
    </source>
</evidence>
<accession>A0A9W8X6A8</accession>
<keyword evidence="6" id="KW-0805">Transcription regulation</keyword>
<name>A0A9W8X6A8_9PLEO</name>
<organism evidence="12 13">
    <name type="scientific">Didymella glomerata</name>
    <dbReference type="NCBI Taxonomy" id="749621"/>
    <lineage>
        <taxon>Eukaryota</taxon>
        <taxon>Fungi</taxon>
        <taxon>Dikarya</taxon>
        <taxon>Ascomycota</taxon>
        <taxon>Pezizomycotina</taxon>
        <taxon>Dothideomycetes</taxon>
        <taxon>Pleosporomycetidae</taxon>
        <taxon>Pleosporales</taxon>
        <taxon>Pleosporineae</taxon>
        <taxon>Didymellaceae</taxon>
        <taxon>Didymella</taxon>
    </lineage>
</organism>
<evidence type="ECO:0000313" key="13">
    <source>
        <dbReference type="Proteomes" id="UP001140562"/>
    </source>
</evidence>
<dbReference type="Pfam" id="PF04729">
    <property type="entry name" value="ASF1_hist_chap"/>
    <property type="match status" value="1"/>
</dbReference>
<reference evidence="12" key="1">
    <citation type="submission" date="2022-10" db="EMBL/GenBank/DDBJ databases">
        <title>Tapping the CABI collections for fungal endophytes: first genome assemblies for Collariella, Neodidymelliopsis, Ascochyta clinopodiicola, Didymella pomorum, Didymosphaeria variabile, Neocosmospora piperis and Neocucurbitaria cava.</title>
        <authorList>
            <person name="Hill R."/>
        </authorList>
    </citation>
    <scope>NUCLEOTIDE SEQUENCE</scope>
    <source>
        <strain evidence="12">IMI 360193</strain>
    </source>
</reference>
<dbReference type="InterPro" id="IPR036747">
    <property type="entry name" value="ASF1-like_sf"/>
</dbReference>
<comment type="caution">
    <text evidence="12">The sequence shown here is derived from an EMBL/GenBank/DDBJ whole genome shotgun (WGS) entry which is preliminary data.</text>
</comment>
<feature type="region of interest" description="Disordered" evidence="11">
    <location>
        <begin position="155"/>
        <end position="174"/>
    </location>
</feature>
<keyword evidence="13" id="KW-1185">Reference proteome</keyword>